<keyword evidence="3" id="KW-0472">Membrane</keyword>
<keyword evidence="5" id="KW-1185">Reference proteome</keyword>
<comment type="caution">
    <text evidence="4">The sequence shown here is derived from an EMBL/GenBank/DDBJ whole genome shotgun (WGS) entry which is preliminary data.</text>
</comment>
<feature type="compositionally biased region" description="Gly residues" evidence="2">
    <location>
        <begin position="394"/>
        <end position="406"/>
    </location>
</feature>
<keyword evidence="3" id="KW-0812">Transmembrane</keyword>
<dbReference type="OrthoDB" id="1715639at2"/>
<feature type="transmembrane region" description="Helical" evidence="3">
    <location>
        <begin position="142"/>
        <end position="161"/>
    </location>
</feature>
<feature type="compositionally biased region" description="Low complexity" evidence="2">
    <location>
        <begin position="383"/>
        <end position="393"/>
    </location>
</feature>
<protein>
    <submittedName>
        <fullName evidence="4">Uncharacterized protein</fullName>
    </submittedName>
</protein>
<keyword evidence="1" id="KW-0175">Coiled coil</keyword>
<evidence type="ECO:0000256" key="2">
    <source>
        <dbReference type="SAM" id="MobiDB-lite"/>
    </source>
</evidence>
<keyword evidence="3" id="KW-1133">Transmembrane helix</keyword>
<proteinExistence type="predicted"/>
<dbReference type="RefSeq" id="WP_088553340.1">
    <property type="nucleotide sequence ID" value="NZ_BDGJ01000035.1"/>
</dbReference>
<evidence type="ECO:0000256" key="1">
    <source>
        <dbReference type="SAM" id="Coils"/>
    </source>
</evidence>
<evidence type="ECO:0000313" key="4">
    <source>
        <dbReference type="EMBL" id="GAW91878.1"/>
    </source>
</evidence>
<feature type="transmembrane region" description="Helical" evidence="3">
    <location>
        <begin position="61"/>
        <end position="80"/>
    </location>
</feature>
<reference evidence="5" key="1">
    <citation type="journal article" date="2017" name="Appl. Environ. Microbiol.">
        <title>Genomic analysis of Calderihabitans maritimus KKC1, a thermophilic hydrogenogenic carboxydotrophic bacterium isolated from marine sediment.</title>
        <authorList>
            <person name="Omae K."/>
            <person name="Yoneda Y."/>
            <person name="Fukuyama Y."/>
            <person name="Yoshida T."/>
            <person name="Sako Y."/>
        </authorList>
    </citation>
    <scope>NUCLEOTIDE SEQUENCE [LARGE SCALE GENOMIC DNA]</scope>
    <source>
        <strain evidence="5">KKC1</strain>
    </source>
</reference>
<feature type="region of interest" description="Disordered" evidence="2">
    <location>
        <begin position="382"/>
        <end position="488"/>
    </location>
</feature>
<dbReference type="AlphaFoldDB" id="A0A1Z5HR21"/>
<evidence type="ECO:0000256" key="3">
    <source>
        <dbReference type="SAM" id="Phobius"/>
    </source>
</evidence>
<dbReference type="EMBL" id="BDGJ01000035">
    <property type="protein sequence ID" value="GAW91878.1"/>
    <property type="molecule type" value="Genomic_DNA"/>
</dbReference>
<feature type="transmembrane region" description="Helical" evidence="3">
    <location>
        <begin position="29"/>
        <end position="49"/>
    </location>
</feature>
<feature type="compositionally biased region" description="Gly residues" evidence="2">
    <location>
        <begin position="426"/>
        <end position="462"/>
    </location>
</feature>
<accession>A0A1Z5HR21</accession>
<sequence>MVSKKELNFNREMVKALRPLLRRVQLNFFLVRLPFILAAGLFAAAEVLFISRLFPWENARWYAGIAFVVLGGLAFGMAFIKRPGVWEAARAGDDLGLKERLTTALVDQSGALWEKQREDALKSLQKIVPRRDLPLQFPVKSWGPALVALVALLLTIILPNPMDELLDRQKRAREEIEEEKKRITHLVEEIRRREPVLTETEKEILAALEQLEERLKRAGEAEESIKALSRTEEELNVLLRKEEEKERSLAEVAEILSRSDLTSSLAEAIREGDGETIRKALEKLAQELKGLASEEMASLADILEEAAGRARADLGRNALAGAAKSLSAGTLTEAVKQLLQAGEQWARFREGNTPQTLAKAISTVQEARRQIAQASSILTVAMSGSSGSPQAAPGAGGNGGESGQGISGNSASSAAGPGAVSESGGAQSGQGNGHGTAGGQGREDSQGGGSAGGAGLGSGNGNAGSNHPLGPGQPGTTPELPTPNLTGNYEMIYDPITRLEVDGHPSVVPAQAGEGASGYRETLNGITVPGLIRPYNEVLTEYREQARRHLDRSYIPPAMEDIVRDYFSSLEP</sequence>
<dbReference type="Proteomes" id="UP000197032">
    <property type="component" value="Unassembled WGS sequence"/>
</dbReference>
<name>A0A1Z5HR21_9FIRM</name>
<gene>
    <name evidence="4" type="ORF">KKC1_10390</name>
</gene>
<organism evidence="4 5">
    <name type="scientific">Calderihabitans maritimus</name>
    <dbReference type="NCBI Taxonomy" id="1246530"/>
    <lineage>
        <taxon>Bacteria</taxon>
        <taxon>Bacillati</taxon>
        <taxon>Bacillota</taxon>
        <taxon>Clostridia</taxon>
        <taxon>Neomoorellales</taxon>
        <taxon>Calderihabitantaceae</taxon>
        <taxon>Calderihabitans</taxon>
    </lineage>
</organism>
<feature type="compositionally biased region" description="Low complexity" evidence="2">
    <location>
        <begin position="407"/>
        <end position="425"/>
    </location>
</feature>
<feature type="coiled-coil region" evidence="1">
    <location>
        <begin position="162"/>
        <end position="248"/>
    </location>
</feature>
<evidence type="ECO:0000313" key="5">
    <source>
        <dbReference type="Proteomes" id="UP000197032"/>
    </source>
</evidence>